<organism evidence="1 2">
    <name type="scientific">Candidatus Cryptobacteroides avicola</name>
    <dbReference type="NCBI Taxonomy" id="2840757"/>
    <lineage>
        <taxon>Bacteria</taxon>
        <taxon>Pseudomonadati</taxon>
        <taxon>Bacteroidota</taxon>
        <taxon>Bacteroidia</taxon>
        <taxon>Bacteroidales</taxon>
        <taxon>Candidatus Cryptobacteroides</taxon>
    </lineage>
</organism>
<dbReference type="Proteomes" id="UP000725002">
    <property type="component" value="Unassembled WGS sequence"/>
</dbReference>
<reference evidence="1" key="2">
    <citation type="journal article" date="2021" name="PeerJ">
        <title>Extensive microbial diversity within the chicken gut microbiome revealed by metagenomics and culture.</title>
        <authorList>
            <person name="Gilroy R."/>
            <person name="Ravi A."/>
            <person name="Getino M."/>
            <person name="Pursley I."/>
            <person name="Horton D.L."/>
            <person name="Alikhan N.F."/>
            <person name="Baker D."/>
            <person name="Gharbi K."/>
            <person name="Hall N."/>
            <person name="Watson M."/>
            <person name="Adriaenssens E.M."/>
            <person name="Foster-Nyarko E."/>
            <person name="Jarju S."/>
            <person name="Secka A."/>
            <person name="Antonio M."/>
            <person name="Oren A."/>
            <person name="Chaudhuri R.R."/>
            <person name="La Ragione R."/>
            <person name="Hildebrand F."/>
            <person name="Pallen M.J."/>
        </authorList>
    </citation>
    <scope>NUCLEOTIDE SEQUENCE</scope>
    <source>
        <strain evidence="1">G3-8215</strain>
    </source>
</reference>
<dbReference type="PROSITE" id="PS51257">
    <property type="entry name" value="PROKAR_LIPOPROTEIN"/>
    <property type="match status" value="1"/>
</dbReference>
<evidence type="ECO:0000313" key="1">
    <source>
        <dbReference type="EMBL" id="MBO8483120.1"/>
    </source>
</evidence>
<evidence type="ECO:0000313" key="2">
    <source>
        <dbReference type="Proteomes" id="UP000725002"/>
    </source>
</evidence>
<gene>
    <name evidence="1" type="ORF">IAB75_03255</name>
</gene>
<dbReference type="EMBL" id="JADILV010000021">
    <property type="protein sequence ID" value="MBO8483120.1"/>
    <property type="molecule type" value="Genomic_DNA"/>
</dbReference>
<dbReference type="AlphaFoldDB" id="A0A940DQW9"/>
<name>A0A940DQW9_9BACT</name>
<comment type="caution">
    <text evidence="1">The sequence shown here is derived from an EMBL/GenBank/DDBJ whole genome shotgun (WGS) entry which is preliminary data.</text>
</comment>
<accession>A0A940DQW9</accession>
<reference evidence="1" key="1">
    <citation type="submission" date="2020-10" db="EMBL/GenBank/DDBJ databases">
        <authorList>
            <person name="Gilroy R."/>
        </authorList>
    </citation>
    <scope>NUCLEOTIDE SEQUENCE</scope>
    <source>
        <strain evidence="1">G3-8215</strain>
    </source>
</reference>
<sequence>MKIHEFIIPVALAAVLAGGCDSILTGEEGDEQDGTVTVTLNASGAVSKAGMDQGLGIVWENNDEVLINGEKHTVSPDGQDPAKVTVTGVYESDGYVAIFPYSKQYTKGESYLVDVPKEQFYSTDMPVETYPMIGYGTSTDIRMSGICGIIKIGVEGSGELTKVTVSSNNADDFLSGTLDIPMSDVTGGSLKDSYPDFCTDYSVSGSVAVSFDRGLVIEGDTKYIYAVIPARTYSSGLSIGMRGSDGNVTHKTDPVTVKRATVTDLGVFTLGQGGDEPVEPEYGDINITSEGSTDAIAYEITADPDSRISVSVVSMNLWDKTAGSGSYQSDEEVSEALLLQYGTEATTGTDGKYAGNTSEAYDTEGLCAITPDTEYMVLAGYTDGSGINGTPAFQSVRTLAGQQGEEVQLYTEILPGEKDYKLIYTKIRTTGATEIKVIVAGKGWYDELAGQGKTDSEMLTESGTALEGTDLEAANSEEGLALTWRGIPSTEFVFMALAKGENGDEKIETKFHTTSAYLPEDAQWKTISTDGYMECGLLSGFFEEPIGLGNLTIEQLGDHDIFRIPNPFAEVAAANPDAFSTTDGHLLLDARDGKVLLESFENYPGLIYTVKYPEDTYGMSFVSALEITDGEYSYGSYNKAEGIIDFGDIAMRLSDYDNTGYYSTGSTTLWFHNPNTEEPDPVPESPGLSLEDFEIIHAEW</sequence>
<proteinExistence type="predicted"/>
<protein>
    <submittedName>
        <fullName evidence="1">Uncharacterized protein</fullName>
    </submittedName>
</protein>